<dbReference type="Proteomes" id="UP001605990">
    <property type="component" value="Unassembled WGS sequence"/>
</dbReference>
<comment type="caution">
    <text evidence="1">The sequence shown here is derived from an EMBL/GenBank/DDBJ whole genome shotgun (WGS) entry which is preliminary data.</text>
</comment>
<protein>
    <submittedName>
        <fullName evidence="1">Type I-E CRISPR-associated protein Cse1/CasA</fullName>
    </submittedName>
</protein>
<dbReference type="EMBL" id="JBIENY010000331">
    <property type="protein sequence ID" value="MFG6298336.1"/>
    <property type="molecule type" value="Genomic_DNA"/>
</dbReference>
<reference evidence="1 2" key="1">
    <citation type="submission" date="2024-10" db="EMBL/GenBank/DDBJ databases">
        <title>Draft genome assembly of a novel steroid transforming actinomycete isolated from African clawed frog Xenopus laevis.</title>
        <authorList>
            <person name="Bragin E."/>
            <person name="Kollerov V."/>
            <person name="Donova M.V."/>
        </authorList>
    </citation>
    <scope>NUCLEOTIDE SEQUENCE [LARGE SCALE GENOMIC DNA]</scope>
    <source>
        <strain evidence="1 2">MTOC-St3</strain>
    </source>
</reference>
<dbReference type="Pfam" id="PF09481">
    <property type="entry name" value="CRISPR_Cse1"/>
    <property type="match status" value="1"/>
</dbReference>
<gene>
    <name evidence="1" type="ORF">ACGU38_23570</name>
</gene>
<dbReference type="Gene3D" id="1.10.132.100">
    <property type="match status" value="1"/>
</dbReference>
<feature type="non-terminal residue" evidence="1">
    <location>
        <position position="1"/>
    </location>
</feature>
<dbReference type="RefSeq" id="WP_394394789.1">
    <property type="nucleotide sequence ID" value="NZ_JBIENY010000331.1"/>
</dbReference>
<evidence type="ECO:0000313" key="2">
    <source>
        <dbReference type="Proteomes" id="UP001605990"/>
    </source>
</evidence>
<evidence type="ECO:0000313" key="1">
    <source>
        <dbReference type="EMBL" id="MFG6298336.1"/>
    </source>
</evidence>
<accession>A0ABW7E5C8</accession>
<keyword evidence="2" id="KW-1185">Reference proteome</keyword>
<dbReference type="InterPro" id="IPR013381">
    <property type="entry name" value="CRISPR-assoc_prot_Cse1"/>
</dbReference>
<name>A0ABW7E5C8_STRRO</name>
<proteinExistence type="predicted"/>
<sequence>VETSGLEYGTQSAVVENAIGDDLPLPVMALLAQDKWLREALLECVDQADRVARALDGLHNDLRRAAGGDPLPRDKGSRPSAQFLHSLDATMRRLLSGLRTVEEDDEELLERAQLAWEQAVQIAADREAELLLGAVPPRAVVGRTVRNGDKEFVYRSGKAVGVFRMRLAEILTRVAEERRAEREEGAAA</sequence>
<organism evidence="1 2">
    <name type="scientific">Streptomyces rochei</name>
    <name type="common">Streptomyces parvullus</name>
    <dbReference type="NCBI Taxonomy" id="1928"/>
    <lineage>
        <taxon>Bacteria</taxon>
        <taxon>Bacillati</taxon>
        <taxon>Actinomycetota</taxon>
        <taxon>Actinomycetes</taxon>
        <taxon>Kitasatosporales</taxon>
        <taxon>Streptomycetaceae</taxon>
        <taxon>Streptomyces</taxon>
        <taxon>Streptomyces rochei group</taxon>
    </lineage>
</organism>